<dbReference type="GeneID" id="97142846"/>
<proteinExistence type="predicted"/>
<dbReference type="EMBL" id="CP080764">
    <property type="protein sequence ID" value="QYY44665.1"/>
    <property type="molecule type" value="Genomic_DNA"/>
</dbReference>
<dbReference type="Gene3D" id="3.40.50.300">
    <property type="entry name" value="P-loop containing nucleotide triphosphate hydrolases"/>
    <property type="match status" value="1"/>
</dbReference>
<dbReference type="SMART" id="SM00382">
    <property type="entry name" value="AAA"/>
    <property type="match status" value="1"/>
</dbReference>
<dbReference type="PROSITE" id="PS50893">
    <property type="entry name" value="ABC_TRANSPORTER_2"/>
    <property type="match status" value="1"/>
</dbReference>
<gene>
    <name evidence="4" type="ORF">K3F53_15800</name>
</gene>
<evidence type="ECO:0000259" key="3">
    <source>
        <dbReference type="PROSITE" id="PS50893"/>
    </source>
</evidence>
<accession>A0ABX8YH35</accession>
<dbReference type="Pfam" id="PF00005">
    <property type="entry name" value="ABC_tran"/>
    <property type="match status" value="1"/>
</dbReference>
<evidence type="ECO:0000256" key="1">
    <source>
        <dbReference type="ARBA" id="ARBA00022741"/>
    </source>
</evidence>
<reference evidence="4 5" key="1">
    <citation type="submission" date="2021-08" db="EMBL/GenBank/DDBJ databases">
        <title>Complete genome sequence of the strain Aneurinibacillus thermoaerophilus CCM 8960.</title>
        <authorList>
            <person name="Musilova J."/>
            <person name="Kourilova X."/>
            <person name="Pernicova I."/>
            <person name="Bezdicek M."/>
            <person name="Lengerova M."/>
            <person name="Obruca S."/>
            <person name="Sedlar K."/>
        </authorList>
    </citation>
    <scope>NUCLEOTIDE SEQUENCE [LARGE SCALE GENOMIC DNA]</scope>
    <source>
        <strain evidence="4 5">CCM 8960</strain>
    </source>
</reference>
<dbReference type="PANTHER" id="PTHR42794:SF2">
    <property type="entry name" value="ABC TRANSPORTER ATP-BINDING PROTEIN"/>
    <property type="match status" value="1"/>
</dbReference>
<organism evidence="4 5">
    <name type="scientific">Aneurinibacillus thermoaerophilus</name>
    <dbReference type="NCBI Taxonomy" id="143495"/>
    <lineage>
        <taxon>Bacteria</taxon>
        <taxon>Bacillati</taxon>
        <taxon>Bacillota</taxon>
        <taxon>Bacilli</taxon>
        <taxon>Bacillales</taxon>
        <taxon>Paenibacillaceae</taxon>
        <taxon>Aneurinibacillus group</taxon>
        <taxon>Aneurinibacillus</taxon>
    </lineage>
</organism>
<dbReference type="GO" id="GO:0005524">
    <property type="term" value="F:ATP binding"/>
    <property type="evidence" value="ECO:0007669"/>
    <property type="project" value="UniProtKB-KW"/>
</dbReference>
<protein>
    <submittedName>
        <fullName evidence="4">ABC transporter ATP-binding protein</fullName>
    </submittedName>
</protein>
<name>A0ABX8YH35_ANETH</name>
<sequence length="258" mass="28230">MIEVCDISLRIGQHEILHDIHFCVEKGKILGIIGPNGSGKSTLIKVISRLLVPSSGMVTVDGREISAYSPKMLARKMAVVSQEGFAPLPITVREAVAMGRYPYHRLFRSNVARDAEAIQRALMRTGLTGLADQPLEKLSGGERQRAAIACALAQEPEVLLLDEPTTYLDIGYQIGILDVVREWRQETGGTAVLVLHDLNLAAQYCDCLLLMENGKITQYGGVEEIIEANLLAGVYGVKPLVITHPNLHLPQILLERSS</sequence>
<dbReference type="PANTHER" id="PTHR42794">
    <property type="entry name" value="HEMIN IMPORT ATP-BINDING PROTEIN HMUV"/>
    <property type="match status" value="1"/>
</dbReference>
<dbReference type="Proteomes" id="UP000826616">
    <property type="component" value="Chromosome"/>
</dbReference>
<evidence type="ECO:0000256" key="2">
    <source>
        <dbReference type="ARBA" id="ARBA00022840"/>
    </source>
</evidence>
<dbReference type="InterPro" id="IPR003439">
    <property type="entry name" value="ABC_transporter-like_ATP-bd"/>
</dbReference>
<dbReference type="InterPro" id="IPR003593">
    <property type="entry name" value="AAA+_ATPase"/>
</dbReference>
<feature type="domain" description="ABC transporter" evidence="3">
    <location>
        <begin position="2"/>
        <end position="238"/>
    </location>
</feature>
<evidence type="ECO:0000313" key="5">
    <source>
        <dbReference type="Proteomes" id="UP000826616"/>
    </source>
</evidence>
<keyword evidence="1" id="KW-0547">Nucleotide-binding</keyword>
<dbReference type="PROSITE" id="PS00211">
    <property type="entry name" value="ABC_TRANSPORTER_1"/>
    <property type="match status" value="1"/>
</dbReference>
<evidence type="ECO:0000313" key="4">
    <source>
        <dbReference type="EMBL" id="QYY44665.1"/>
    </source>
</evidence>
<keyword evidence="5" id="KW-1185">Reference proteome</keyword>
<dbReference type="RefSeq" id="WP_220561063.1">
    <property type="nucleotide sequence ID" value="NZ_CP080764.1"/>
</dbReference>
<keyword evidence="2 4" id="KW-0067">ATP-binding</keyword>
<dbReference type="InterPro" id="IPR027417">
    <property type="entry name" value="P-loop_NTPase"/>
</dbReference>
<dbReference type="InterPro" id="IPR017871">
    <property type="entry name" value="ABC_transporter-like_CS"/>
</dbReference>
<dbReference type="CDD" id="cd03214">
    <property type="entry name" value="ABC_Iron-Siderophores_B12_Hemin"/>
    <property type="match status" value="1"/>
</dbReference>
<dbReference type="SUPFAM" id="SSF52540">
    <property type="entry name" value="P-loop containing nucleoside triphosphate hydrolases"/>
    <property type="match status" value="1"/>
</dbReference>